<proteinExistence type="predicted"/>
<dbReference type="EMBL" id="JANAWD010000537">
    <property type="protein sequence ID" value="KAJ3478106.1"/>
    <property type="molecule type" value="Genomic_DNA"/>
</dbReference>
<accession>A0AAD5UW63</accession>
<feature type="transmembrane region" description="Helical" evidence="2">
    <location>
        <begin position="183"/>
        <end position="202"/>
    </location>
</feature>
<gene>
    <name evidence="3" type="ORF">NLI96_g9987</name>
</gene>
<keyword evidence="2" id="KW-0812">Transmembrane</keyword>
<keyword evidence="2" id="KW-0472">Membrane</keyword>
<keyword evidence="4" id="KW-1185">Reference proteome</keyword>
<feature type="region of interest" description="Disordered" evidence="1">
    <location>
        <begin position="135"/>
        <end position="168"/>
    </location>
</feature>
<keyword evidence="2" id="KW-1133">Transmembrane helix</keyword>
<protein>
    <submittedName>
        <fullName evidence="3">Uncharacterized protein</fullName>
    </submittedName>
</protein>
<dbReference type="Proteomes" id="UP001212997">
    <property type="component" value="Unassembled WGS sequence"/>
</dbReference>
<evidence type="ECO:0000313" key="3">
    <source>
        <dbReference type="EMBL" id="KAJ3478106.1"/>
    </source>
</evidence>
<evidence type="ECO:0000313" key="4">
    <source>
        <dbReference type="Proteomes" id="UP001212997"/>
    </source>
</evidence>
<dbReference type="AlphaFoldDB" id="A0AAD5UW63"/>
<evidence type="ECO:0000256" key="1">
    <source>
        <dbReference type="SAM" id="MobiDB-lite"/>
    </source>
</evidence>
<reference evidence="3" key="1">
    <citation type="submission" date="2022-07" db="EMBL/GenBank/DDBJ databases">
        <title>Genome Sequence of Physisporinus lineatus.</title>
        <authorList>
            <person name="Buettner E."/>
        </authorList>
    </citation>
    <scope>NUCLEOTIDE SEQUENCE</scope>
    <source>
        <strain evidence="3">VT162</strain>
    </source>
</reference>
<comment type="caution">
    <text evidence="3">The sequence shown here is derived from an EMBL/GenBank/DDBJ whole genome shotgun (WGS) entry which is preliminary data.</text>
</comment>
<evidence type="ECO:0000256" key="2">
    <source>
        <dbReference type="SAM" id="Phobius"/>
    </source>
</evidence>
<sequence length="203" mass="20714">MLGKMVLTRLNILAAFCIFWAGHVFAQVSLYIPGVDPQALSATALGVGPGGRTTWEIHPGVTSGDYDEVTFSGTATLIEGPVDARLFYVNAANGYSIDEGCVFSSSVARCRAAVLTDTVVTTSFRATETISPFLVQGGGAPPSSSSPTTFAISTPTPSSTASSGESATPSVAGQLANGSVGRLIPTSVLALVVLAVLGSLWVL</sequence>
<name>A0AAD5UW63_9APHY</name>
<feature type="compositionally biased region" description="Low complexity" evidence="1">
    <location>
        <begin position="141"/>
        <end position="168"/>
    </location>
</feature>
<organism evidence="3 4">
    <name type="scientific">Meripilus lineatus</name>
    <dbReference type="NCBI Taxonomy" id="2056292"/>
    <lineage>
        <taxon>Eukaryota</taxon>
        <taxon>Fungi</taxon>
        <taxon>Dikarya</taxon>
        <taxon>Basidiomycota</taxon>
        <taxon>Agaricomycotina</taxon>
        <taxon>Agaricomycetes</taxon>
        <taxon>Polyporales</taxon>
        <taxon>Meripilaceae</taxon>
        <taxon>Meripilus</taxon>
    </lineage>
</organism>